<dbReference type="InterPro" id="IPR018959">
    <property type="entry name" value="DUF1989"/>
</dbReference>
<dbReference type="GO" id="GO:0032259">
    <property type="term" value="P:methylation"/>
    <property type="evidence" value="ECO:0007669"/>
    <property type="project" value="UniProtKB-KW"/>
</dbReference>
<reference evidence="2 3" key="1">
    <citation type="submission" date="2016-09" db="EMBL/GenBank/DDBJ databases">
        <authorList>
            <person name="Reverchon S."/>
            <person name="Nasser W."/>
            <person name="Leonard S."/>
            <person name="Brochier C."/>
            <person name="Duprey A."/>
        </authorList>
    </citation>
    <scope>NUCLEOTIDE SEQUENCE [LARGE SCALE GENOMIC DNA]</scope>
    <source>
        <strain evidence="2 3">174/2</strain>
    </source>
</reference>
<evidence type="ECO:0000259" key="1">
    <source>
        <dbReference type="Pfam" id="PF09347"/>
    </source>
</evidence>
<proteinExistence type="predicted"/>
<dbReference type="PANTHER" id="PTHR31527">
    <property type="entry name" value="RE64534P"/>
    <property type="match status" value="1"/>
</dbReference>
<gene>
    <name evidence="2" type="ORF">DAQ1742_04363</name>
</gene>
<dbReference type="InterPro" id="IPR017791">
    <property type="entry name" value="UAAP2"/>
</dbReference>
<dbReference type="GO" id="GO:0008168">
    <property type="term" value="F:methyltransferase activity"/>
    <property type="evidence" value="ECO:0007669"/>
    <property type="project" value="UniProtKB-KW"/>
</dbReference>
<keyword evidence="2" id="KW-0808">Transferase</keyword>
<keyword evidence="2" id="KW-0489">Methyltransferase</keyword>
<feature type="domain" description="DUF1989" evidence="1">
    <location>
        <begin position="17"/>
        <end position="185"/>
    </location>
</feature>
<sequence length="221" mass="24557">MITTSPRDPATAVCRTTIAAGDYWLQRLDAGQTLRITDLEGNQAADTLFYNADDTAERYSVTDTLRGQRKVFLTTGSILRSNEDRPMLEIVADTCGRHDTLGGACATESNTVRYDLEKRHMHACRDSWMLAIAQHPQFNLTKRDITHNINFFMNVPVTRDGGLTFADGISAPGKYVEMVAKMNVLVLISNCPQLNNPCNGYNPTPVEIAIWQDGDTGQRTQ</sequence>
<evidence type="ECO:0000313" key="2">
    <source>
        <dbReference type="EMBL" id="SLM65108.1"/>
    </source>
</evidence>
<dbReference type="KEGG" id="daq:DAQ1742_04363"/>
<dbReference type="EC" id="2.1.2.10" evidence="2"/>
<dbReference type="Proteomes" id="UP000294820">
    <property type="component" value="Chromosome 1"/>
</dbReference>
<dbReference type="NCBIfam" id="TIGR03424">
    <property type="entry name" value="urea_degr_1"/>
    <property type="match status" value="1"/>
</dbReference>
<dbReference type="Pfam" id="PF09347">
    <property type="entry name" value="DUF1989"/>
    <property type="match status" value="1"/>
</dbReference>
<dbReference type="RefSeq" id="WP_035338975.1">
    <property type="nucleotide sequence ID" value="NZ_LT615367.1"/>
</dbReference>
<keyword evidence="3" id="KW-1185">Reference proteome</keyword>
<dbReference type="PANTHER" id="PTHR31527:SF0">
    <property type="entry name" value="RE64534P"/>
    <property type="match status" value="1"/>
</dbReference>
<dbReference type="GO" id="GO:0004047">
    <property type="term" value="F:aminomethyltransferase activity"/>
    <property type="evidence" value="ECO:0007669"/>
    <property type="project" value="UniProtKB-EC"/>
</dbReference>
<evidence type="ECO:0000313" key="3">
    <source>
        <dbReference type="Proteomes" id="UP000294820"/>
    </source>
</evidence>
<accession>A0A375AG72</accession>
<organism evidence="2 3">
    <name type="scientific">Dickeya aquatica</name>
    <dbReference type="NCBI Taxonomy" id="1401087"/>
    <lineage>
        <taxon>Bacteria</taxon>
        <taxon>Pseudomonadati</taxon>
        <taxon>Pseudomonadota</taxon>
        <taxon>Gammaproteobacteria</taxon>
        <taxon>Enterobacterales</taxon>
        <taxon>Pectobacteriaceae</taxon>
        <taxon>Dickeya</taxon>
    </lineage>
</organism>
<dbReference type="AlphaFoldDB" id="A0A375AG72"/>
<dbReference type="EMBL" id="LT615367">
    <property type="protein sequence ID" value="SLM65108.1"/>
    <property type="molecule type" value="Genomic_DNA"/>
</dbReference>
<name>A0A375AG72_9GAMM</name>
<protein>
    <submittedName>
        <fullName evidence="2">Urea carboxylase-related aminomethyltransferase</fullName>
        <ecNumber evidence="2">2.1.2.10</ecNumber>
    </submittedName>
</protein>